<protein>
    <recommendedName>
        <fullName evidence="5">Probable RNA 2'-phosphotransferase</fullName>
        <ecNumber evidence="5">2.7.1.-</ecNumber>
    </recommendedName>
</protein>
<comment type="similarity">
    <text evidence="1 5">Belongs to the KptA/TPT1 family.</text>
</comment>
<dbReference type="Pfam" id="PF01885">
    <property type="entry name" value="PTS_2-RNA"/>
    <property type="match status" value="1"/>
</dbReference>
<reference evidence="6" key="1">
    <citation type="submission" date="2020-10" db="EMBL/GenBank/DDBJ databases">
        <title>Sequencing the genomes of 1000 actinobacteria strains.</title>
        <authorList>
            <person name="Klenk H.-P."/>
        </authorList>
    </citation>
    <scope>NUCLEOTIDE SEQUENCE</scope>
    <source>
        <strain evidence="6">DSM 45354</strain>
    </source>
</reference>
<dbReference type="InterPro" id="IPR002745">
    <property type="entry name" value="Ptrans_KptA/Tpt1"/>
</dbReference>
<evidence type="ECO:0000256" key="4">
    <source>
        <dbReference type="ARBA" id="ARBA00025212"/>
    </source>
</evidence>
<gene>
    <name evidence="5" type="primary">kptA</name>
    <name evidence="6" type="ORF">HEB94_001220</name>
</gene>
<dbReference type="PANTHER" id="PTHR12684">
    <property type="entry name" value="PUTATIVE PHOSPHOTRANSFERASE"/>
    <property type="match status" value="1"/>
</dbReference>
<dbReference type="SUPFAM" id="SSF56399">
    <property type="entry name" value="ADP-ribosylation"/>
    <property type="match status" value="1"/>
</dbReference>
<keyword evidence="3 5" id="KW-0520">NAD</keyword>
<proteinExistence type="inferred from homology"/>
<keyword evidence="2 5" id="KW-0808">Transferase</keyword>
<organism evidence="6 7">
    <name type="scientific">Actinopolymorpha pittospori</name>
    <dbReference type="NCBI Taxonomy" id="648752"/>
    <lineage>
        <taxon>Bacteria</taxon>
        <taxon>Bacillati</taxon>
        <taxon>Actinomycetota</taxon>
        <taxon>Actinomycetes</taxon>
        <taxon>Propionibacteriales</taxon>
        <taxon>Actinopolymorphaceae</taxon>
        <taxon>Actinopolymorpha</taxon>
    </lineage>
</organism>
<dbReference type="EMBL" id="JADBEM010000001">
    <property type="protein sequence ID" value="MBE1604372.1"/>
    <property type="molecule type" value="Genomic_DNA"/>
</dbReference>
<dbReference type="InterPro" id="IPR042081">
    <property type="entry name" value="RNA_2'-PTrans_C"/>
</dbReference>
<dbReference type="GO" id="GO:0000215">
    <property type="term" value="F:tRNA 2'-phosphotransferase activity"/>
    <property type="evidence" value="ECO:0007669"/>
    <property type="project" value="TreeGrafter"/>
</dbReference>
<name>A0A927MQJ2_9ACTN</name>
<dbReference type="Gene3D" id="1.10.10.970">
    <property type="entry name" value="RNA 2'-phosphotransferase, Tpt1/KptA family, N-terminal domain"/>
    <property type="match status" value="1"/>
</dbReference>
<dbReference type="Gene3D" id="3.20.170.30">
    <property type="match status" value="1"/>
</dbReference>
<dbReference type="PANTHER" id="PTHR12684:SF2">
    <property type="entry name" value="TRNA 2'-PHOSPHOTRANSFERASE 1"/>
    <property type="match status" value="1"/>
</dbReference>
<evidence type="ECO:0000256" key="2">
    <source>
        <dbReference type="ARBA" id="ARBA00022679"/>
    </source>
</evidence>
<dbReference type="Proteomes" id="UP000638648">
    <property type="component" value="Unassembled WGS sequence"/>
</dbReference>
<comment type="function">
    <text evidence="4 5">Removes the 2'-phosphate from RNA via an intermediate in which the phosphate is ADP-ribosylated by NAD followed by a presumed transesterification to release the RNA and generate ADP-ribose 1''-2''-cyclic phosphate (APPR&gt;P). May function as an ADP-ribosylase.</text>
</comment>
<comment type="caution">
    <text evidence="6">The sequence shown here is derived from an EMBL/GenBank/DDBJ whole genome shotgun (WGS) entry which is preliminary data.</text>
</comment>
<dbReference type="GO" id="GO:0003950">
    <property type="term" value="F:NAD+ poly-ADP-ribosyltransferase activity"/>
    <property type="evidence" value="ECO:0007669"/>
    <property type="project" value="InterPro"/>
</dbReference>
<evidence type="ECO:0000256" key="5">
    <source>
        <dbReference type="HAMAP-Rule" id="MF_00299"/>
    </source>
</evidence>
<dbReference type="AlphaFoldDB" id="A0A927MQJ2"/>
<accession>A0A927MQJ2</accession>
<keyword evidence="7" id="KW-1185">Reference proteome</keyword>
<evidence type="ECO:0000313" key="6">
    <source>
        <dbReference type="EMBL" id="MBE1604372.1"/>
    </source>
</evidence>
<dbReference type="HAMAP" id="MF_00299">
    <property type="entry name" value="KptA"/>
    <property type="match status" value="1"/>
</dbReference>
<dbReference type="RefSeq" id="WP_192748926.1">
    <property type="nucleotide sequence ID" value="NZ_BAABJL010000270.1"/>
</dbReference>
<dbReference type="GO" id="GO:0006388">
    <property type="term" value="P:tRNA splicing, via endonucleolytic cleavage and ligation"/>
    <property type="evidence" value="ECO:0007669"/>
    <property type="project" value="UniProtKB-UniRule"/>
</dbReference>
<evidence type="ECO:0000313" key="7">
    <source>
        <dbReference type="Proteomes" id="UP000638648"/>
    </source>
</evidence>
<dbReference type="InterPro" id="IPR022928">
    <property type="entry name" value="RNA_2'-PTrans_KptA"/>
</dbReference>
<sequence length="188" mass="20268">MSGGGSRKPGLRVADLSKAVAYALRHEPWLFELELDALGWTSLDALVAGLRRERCWDALTVEDVEAMVASATKRRYEIHEGRIRALYGHSVPGRIVVVRGIPPAVLFHGTSPDAAEAIRTSGLRPMGRQYVHLSVDEATARAVGGRKASRPVILTVAAGDAASRGVVFYAGNEKVWLADQVPPDFITG</sequence>
<dbReference type="EC" id="2.7.1.-" evidence="5"/>
<evidence type="ECO:0000256" key="1">
    <source>
        <dbReference type="ARBA" id="ARBA00009836"/>
    </source>
</evidence>
<dbReference type="InterPro" id="IPR042080">
    <property type="entry name" value="RNA_2'-PTrans_N"/>
</dbReference>
<evidence type="ECO:0000256" key="3">
    <source>
        <dbReference type="ARBA" id="ARBA00023027"/>
    </source>
</evidence>